<evidence type="ECO:0000313" key="3">
    <source>
        <dbReference type="EMBL" id="TCL60928.1"/>
    </source>
</evidence>
<feature type="region of interest" description="Disordered" evidence="1">
    <location>
        <begin position="3044"/>
        <end position="3073"/>
    </location>
</feature>
<feature type="compositionally biased region" description="Basic and acidic residues" evidence="1">
    <location>
        <begin position="251"/>
        <end position="289"/>
    </location>
</feature>
<dbReference type="STRING" id="1469948.GCA_000732725_02744"/>
<feature type="compositionally biased region" description="Basic and acidic residues" evidence="1">
    <location>
        <begin position="3345"/>
        <end position="3354"/>
    </location>
</feature>
<feature type="compositionally biased region" description="Basic and acidic residues" evidence="1">
    <location>
        <begin position="332"/>
        <end position="352"/>
    </location>
</feature>
<feature type="compositionally biased region" description="Basic and acidic residues" evidence="1">
    <location>
        <begin position="230"/>
        <end position="239"/>
    </location>
</feature>
<organism evidence="3 4">
    <name type="scientific">Kineothrix alysoides</name>
    <dbReference type="NCBI Taxonomy" id="1469948"/>
    <lineage>
        <taxon>Bacteria</taxon>
        <taxon>Bacillati</taxon>
        <taxon>Bacillota</taxon>
        <taxon>Clostridia</taxon>
        <taxon>Lachnospirales</taxon>
        <taxon>Lachnospiraceae</taxon>
        <taxon>Kineothrix</taxon>
    </lineage>
</organism>
<feature type="compositionally biased region" description="Polar residues" evidence="1">
    <location>
        <begin position="291"/>
        <end position="300"/>
    </location>
</feature>
<comment type="caution">
    <text evidence="3">The sequence shown here is derived from an EMBL/GenBank/DDBJ whole genome shotgun (WGS) entry which is preliminary data.</text>
</comment>
<feature type="transmembrane region" description="Helical" evidence="2">
    <location>
        <begin position="3635"/>
        <end position="3653"/>
    </location>
</feature>
<keyword evidence="4" id="KW-1185">Reference proteome</keyword>
<dbReference type="RefSeq" id="WP_031391420.1">
    <property type="nucleotide sequence ID" value="NZ_JPNB01000002.1"/>
</dbReference>
<keyword evidence="2" id="KW-1133">Transmembrane helix</keyword>
<evidence type="ECO:0000256" key="1">
    <source>
        <dbReference type="SAM" id="MobiDB-lite"/>
    </source>
</evidence>
<accession>A0A4R1R613</accession>
<sequence length="3663" mass="399499">MKKIWLGIGAAVIIILLLLQTKFNTYLRVEDSGYAISGNAIKEMLMADIEERKDAETIPYYRFDALDYIYKRGSSFYMGENKKTEVDLSFPFYINGDAGIIFMENSGKLFDLEFKENDTYQGLTVSERISYNPGGERADATEYLFCRLTNGLFINLDQVAYQDRNEQREIAMNSIIYFKEGYFTYCEPNDGAGVYQVCRQIDDNDIITINNTPYTYHDLLLKLHVITEKKEKSEKKEGETEFLIPETVVDDSPREQTEVSEEQNKTEKDKEEDKETVKKEKRDVQKAKQPEASSSQQKTPSGEKAKQPSRPPRSESGGSANQGGGSMGVRPDSMRPDKQPSTDDTKQPDPEYQKPSVKITSMEEGVYRLMVTVKISDPARRLHPLRKVQFEIYEVDSSGKETLALRTYTGSSQTITAGNGAIKPDTRYRVNAYFTYYDEYDQTVVESLLDTTLHTKSYDALGSVALDDRDIEVFYDNRLELPHVEYLKGISDEEAVYGINRSGGLLLTVSGKGTQLGFHATTNIDALEIRNFKNGMDVLLKSMPNLKANSEYSYKIEAIDYFGKKIELINNTGEFITCKSRPVGELEIVQNKIGDFKMKVTMSDPDKSAILGDNSGNYNIYLVFSSEKNMETSPITKQECDKYIENGGKVDGGRIYYAYKFTQEEYKKYISGSDTEYEISIDGKVISVNSLELNRKYYAYLFCDYNLNNGAGNTLFGEITNLAFTAASLSSLGNIYVNADISNITAHSTVIMYTLNTERTNDVLESLLSDVKFEIIRGNGAEAITDSFIQFDPTAMATFSGYDHLTDPPNKVQNGSVSMDASFFSGQKEGQNPLKSMTDYIIEPTIWATYNGIKYPMNVTLTQSTFKTLREPAQVEVTDLLLAAGTLRFNVKVTDTDEAIIGNSGHKVVMNLYQQDGTFVKALRIPKNTDDAVPVEIKNLDPKAKFKLTFIAVEYNEGYTNATFESNKILKELLLSDSINLSGTIKLYNIAGYDSKRLCANTKVTLDDKDKVLQNLPYFIQVKKNGVDITGSAGYPAAYTIGTGDYDASNRVIHNKSFLVDKGDNTYTLVLYVIINGQILELDTLTFTADQIAENIDNAKEFVWKIKNGGGTGKYIITGDISLESDIYYENPDNAGQSVRPVNLASIFNGIIDFQGYTLSYNYKTNGSSLFSNIGPKGEICNMVFDVKMDNYTSAAYDTGVLCYNNYGRIHDVHVRFKGGAAVANRYFGLLCRINTVSGIIENFAISNDPEDGMMPFTARYECGLLCGYNKGIIRYGYAYGVDIYADVGTPSQSGAIRIGAIAGAQGSNGRIYNVFSLVNVVVPSPDKGTAAVTEYGSVAGNAGGRITSIYGIGQSYYSSVYNNSSYDADIGPVLGTNNSRTSNVYYWNENNITYTKSVYQNRIGLESLNDFSWQASVLGDQFITSNVEVGYYPHVKMSAEMPEQPYIPLPSRINNRLVEILSSTVIEYTDNEQAAVVEFRLSNPRNADIREIVIDNLTTEIDSASVVSEDGFTTLRAKVSGAVRFCSAYEITTVECYINGRIQSVTFNPNPILLVDFYRNIYNAQDWYDYVVCAPTENAKLQADIDFTGIAANRINVAKEYKGKLDGNKYRGNTSDNPAGYSIKNITITSSYPNLFANVSGEIKNLCVENITLGTAGTTGADASLIRLFYGVISNVHLKQVSLTGYGYMGGIAAYSYAISEIQDSSISGINIKYLEPKNTNTTGRIGGMVGYGTEARISNCYVRELNMAVEDIRNCEGAGGIIGFNNYCIIDGAYATGDMSVRGMNVGGIAGYYVANTTDNGMTNVISRVNVTGYQDKMGGIIGEAALVSVLNSRNNMSGIALGSVFGSNPNAEYVSYTIGSYAGSIVSFYGSQVQLLNGMSGQPKDDNTLDLLTYDQLQNPDTYTTIAQMDKVYDYSVVTRGVMPVLYYVGTTLPLPFQTDTPLSLVHVQNNDLEVRDVGINKDQRYIYMDLNNPNGYKITGVKIENLKYTFDDISSGKNRIYADYLQESKQEHWQDSYLLTEITYQKVADDNSITIGKADFSDNPVRVPLTMFCDIKDVDTWNKYINLTNNYGNYENYRIVNDISFTGVNPTTNAKIGRLRGGVSSGKAVLSNVNIGPGKGSLQGNNENFIFRLNTELSNIAFKNCSVNSALRDGTGIIGTSAGMITDVEFEGIKIDNRTADKNNVGIIGYQISGKLSDIKLKNIEVGLNGTKQIQVGSFVGFSTGGTLYEDITGENISVKGSGSVGGLVGRTEKSGFDNISFKDIIVTGAGNDYVGGIVGVNASPRTTVNAPCFRNITLTGTPTYDGSGNIIASTTVIGVQETMLSGTNGNYVGGLAGLLYGYANGWEGSAGNSAVNARPLVVDGIIVKGHGSYIGGAFGRCYDASNTTVKNTLVTTSKTPASLYYYVGGISGYHDYSDNYNVVENTTIDVKNHSNIGLLDGFKANNGAVNYCYVNTSSIKAEKTIAGSFESVGGLVGKSEATVSYSGVMNTNILTSSAIADSGFDYVGGVVGYCSNGVNRSFYYAEPENTISPAAKQQYQIVGYNGTGGIVGFHNAGAIVVSYSNANVAGKGHSAGGISGIYQNSYTTATINGNPVYSYSGVGMRYNYFAGTVHANKWAGGAIGRNEMAYSNSVAASHKASGGRSSKADQSGYKSGASNENEYTYMNLILAKSVTSDMAGTAHAFSGYQDGFEGKANGISISKDNTSADKARRTYFWDGMRVGGTTENDTLYLAKNADAPDYAKNSGTYRFKRWNKNEYSSIASENAPSDAYNVRIVSASDIRNLQMFRALGWLTWTSSQSGHETEWKEANGTYNGLNVKGDYHRFIHSGITSTAVWDALLDASMYKDKDYLPHIRINEKSNIISDYLVSYQSAHRLALPIPVWTPSAQRIDASPFMLRSLNNTYAIIYPVDVDKVNIEFSQNFVDGNGCFMLSYGNQTVDKQLITKRVYTYTYDYRAGLKLQLGVANPDQFVIDMEADGQVYGTDYMLEDIFDYPEEYYWEDGEPIYYKSSALARHVMTYGTKYYYIDEAGIVSGTGSTVKEEAEEQTESGEESTEQSKGTRKDPSAQTMAGSYITIYNGKALTKDGQVIEIESGTVLGSVEGIGAIEHPIPLQTFDYDGYKVETYSKFTEIIGSDIVQRETQILKGSTGVMGFVDGMIENVKDSILLYVKAGDSYQTILGDDGIMVDMQQGENINAPEDFKRSGIVYMTNNLDCSAPFVLVEYSNGGIVGYNYMTGEYLFDYSFADEISLLDYIKVYFMGDKSMYAQMSNSYAANHKVAEIAGTADRLFTMVEGNSSGEENDENSTGDGTKSEHEKTGAAEEGAKTSGVTAMSEGDSDGIKSSRAEEIPAGGKADSSNVILDSEESQGSGGNGSAFGTDTNTAGQSGVAEGGNDAQNGPMASGEDDGSAGNPPAESAGIVGEGMGNGDLVASGTALGNGAEPGTDGSIGEVLSPDVETESSLAEQGSAGKEPDGGTRKALSTTDNDDELAEEIQNSGKIKEAKPEADQEKEEKAGNASKASKSSTAGTSVSDEGAGIDNGQKPPQIKSSNGQEDTDQDNRGTEEKSTNSGDLITVYNQATGTYEIVDMKQYFSAPAYQSENVKLAIRDMSAYSGYAQEKEEKKHANGLVLYILISIAISAGVGLTIRYRKKQRYGG</sequence>
<evidence type="ECO:0000313" key="4">
    <source>
        <dbReference type="Proteomes" id="UP000295718"/>
    </source>
</evidence>
<dbReference type="Gene3D" id="2.160.20.110">
    <property type="match status" value="1"/>
</dbReference>
<protein>
    <submittedName>
        <fullName evidence="3">Uncharacterized protein</fullName>
    </submittedName>
</protein>
<reference evidence="3 4" key="1">
    <citation type="submission" date="2019-03" db="EMBL/GenBank/DDBJ databases">
        <title>Genomic Encyclopedia of Type Strains, Phase IV (KMG-IV): sequencing the most valuable type-strain genomes for metagenomic binning, comparative biology and taxonomic classification.</title>
        <authorList>
            <person name="Goeker M."/>
        </authorList>
    </citation>
    <scope>NUCLEOTIDE SEQUENCE [LARGE SCALE GENOMIC DNA]</scope>
    <source>
        <strain evidence="3 4">DSM 100556</strain>
    </source>
</reference>
<feature type="compositionally biased region" description="Acidic residues" evidence="1">
    <location>
        <begin position="3049"/>
        <end position="3061"/>
    </location>
</feature>
<feature type="compositionally biased region" description="Polar residues" evidence="1">
    <location>
        <begin position="3382"/>
        <end position="3392"/>
    </location>
</feature>
<dbReference type="OrthoDB" id="2035601at2"/>
<proteinExistence type="predicted"/>
<keyword evidence="2" id="KW-0472">Membrane</keyword>
<feature type="compositionally biased region" description="Basic and acidic residues" evidence="1">
    <location>
        <begin position="3564"/>
        <end position="3573"/>
    </location>
</feature>
<keyword evidence="2" id="KW-0812">Transmembrane</keyword>
<gene>
    <name evidence="3" type="ORF">EDD76_10125</name>
</gene>
<dbReference type="Proteomes" id="UP000295718">
    <property type="component" value="Unassembled WGS sequence"/>
</dbReference>
<feature type="compositionally biased region" description="Low complexity" evidence="1">
    <location>
        <begin position="3522"/>
        <end position="3536"/>
    </location>
</feature>
<feature type="compositionally biased region" description="Basic and acidic residues" evidence="1">
    <location>
        <begin position="3505"/>
        <end position="3521"/>
    </location>
</feature>
<feature type="region of interest" description="Disordered" evidence="1">
    <location>
        <begin position="230"/>
        <end position="359"/>
    </location>
</feature>
<name>A0A4R1R613_9FIRM</name>
<evidence type="ECO:0000256" key="2">
    <source>
        <dbReference type="SAM" id="Phobius"/>
    </source>
</evidence>
<feature type="compositionally biased region" description="Basic and acidic residues" evidence="1">
    <location>
        <begin position="3317"/>
        <end position="3331"/>
    </location>
</feature>
<dbReference type="EMBL" id="SLUO01000001">
    <property type="protein sequence ID" value="TCL60928.1"/>
    <property type="molecule type" value="Genomic_DNA"/>
</dbReference>
<feature type="region of interest" description="Disordered" evidence="1">
    <location>
        <begin position="3301"/>
        <end position="3578"/>
    </location>
</feature>